<sequence>NTSGSSTSSCRRDGSTRHCKRYRGRERRYATIAGDHGSDHHDQHPPSQHSEQAWPTPLNGQQHPTPYQIFAMRSTGEYSKARFYEMVKVYHPDLSNGSCNVAHHIKMERYRLIVAAHTILSDPVKRSAYDRFGAGWNGKAEVTEAGGGAHPGPGPFTHSWGDHSDPIWANATWEDWERFYARRAQEQGGAEPDPKTRVPQAPVYMQNSFFLALVVMLAIAGSSANYGRAQDAGTYFVEQRDLMHDRAAKELRKVRQELGGVKGRQERIDWFVRQREATLGTMVDADVEALREEKANRILPDREVCQSEGISE</sequence>
<proteinExistence type="predicted"/>
<dbReference type="GeneID" id="19114528"/>
<dbReference type="HOGENOM" id="CLU_063296_0_0_1"/>
<dbReference type="InterPro" id="IPR001623">
    <property type="entry name" value="DnaJ_domain"/>
</dbReference>
<dbReference type="Gene3D" id="1.10.287.110">
    <property type="entry name" value="DnaJ domain"/>
    <property type="match status" value="1"/>
</dbReference>
<evidence type="ECO:0000313" key="4">
    <source>
        <dbReference type="Proteomes" id="UP000011761"/>
    </source>
</evidence>
<keyword evidence="4" id="KW-1185">Reference proteome</keyword>
<evidence type="ECO:0000259" key="2">
    <source>
        <dbReference type="PROSITE" id="PS50076"/>
    </source>
</evidence>
<gene>
    <name evidence="3" type="ORF">BAUCODRAFT_45916</name>
</gene>
<dbReference type="InterPro" id="IPR036869">
    <property type="entry name" value="J_dom_sf"/>
</dbReference>
<dbReference type="AlphaFoldDB" id="M2MT29"/>
<feature type="region of interest" description="Disordered" evidence="1">
    <location>
        <begin position="1"/>
        <end position="63"/>
    </location>
</feature>
<dbReference type="SUPFAM" id="SSF46565">
    <property type="entry name" value="Chaperone J-domain"/>
    <property type="match status" value="1"/>
</dbReference>
<dbReference type="OMA" id="NGHPLCK"/>
<dbReference type="RefSeq" id="XP_007672517.1">
    <property type="nucleotide sequence ID" value="XM_007674327.1"/>
</dbReference>
<dbReference type="Proteomes" id="UP000011761">
    <property type="component" value="Unassembled WGS sequence"/>
</dbReference>
<evidence type="ECO:0000313" key="3">
    <source>
        <dbReference type="EMBL" id="EMD00017.1"/>
    </source>
</evidence>
<dbReference type="eggNOG" id="ENOG502RYTK">
    <property type="taxonomic scope" value="Eukaryota"/>
</dbReference>
<evidence type="ECO:0000256" key="1">
    <source>
        <dbReference type="SAM" id="MobiDB-lite"/>
    </source>
</evidence>
<dbReference type="KEGG" id="bcom:BAUCODRAFT_45916"/>
<dbReference type="PRINTS" id="PR00625">
    <property type="entry name" value="JDOMAIN"/>
</dbReference>
<feature type="domain" description="J" evidence="2">
    <location>
        <begin position="65"/>
        <end position="133"/>
    </location>
</feature>
<feature type="non-terminal residue" evidence="3">
    <location>
        <position position="1"/>
    </location>
</feature>
<dbReference type="EMBL" id="KB445551">
    <property type="protein sequence ID" value="EMD00017.1"/>
    <property type="molecule type" value="Genomic_DNA"/>
</dbReference>
<reference evidence="3 4" key="1">
    <citation type="journal article" date="2012" name="PLoS Pathog.">
        <title>Diverse lifestyles and strategies of plant pathogenesis encoded in the genomes of eighteen Dothideomycetes fungi.</title>
        <authorList>
            <person name="Ohm R.A."/>
            <person name="Feau N."/>
            <person name="Henrissat B."/>
            <person name="Schoch C.L."/>
            <person name="Horwitz B.A."/>
            <person name="Barry K.W."/>
            <person name="Condon B.J."/>
            <person name="Copeland A.C."/>
            <person name="Dhillon B."/>
            <person name="Glaser F."/>
            <person name="Hesse C.N."/>
            <person name="Kosti I."/>
            <person name="LaButti K."/>
            <person name="Lindquist E.A."/>
            <person name="Lucas S."/>
            <person name="Salamov A.A."/>
            <person name="Bradshaw R.E."/>
            <person name="Ciuffetti L."/>
            <person name="Hamelin R.C."/>
            <person name="Kema G.H.J."/>
            <person name="Lawrence C."/>
            <person name="Scott J.A."/>
            <person name="Spatafora J.W."/>
            <person name="Turgeon B.G."/>
            <person name="de Wit P.J.G.M."/>
            <person name="Zhong S."/>
            <person name="Goodwin S.B."/>
            <person name="Grigoriev I.V."/>
        </authorList>
    </citation>
    <scope>NUCLEOTIDE SEQUENCE [LARGE SCALE GENOMIC DNA]</scope>
    <source>
        <strain evidence="3 4">UAMH 10762</strain>
    </source>
</reference>
<dbReference type="OrthoDB" id="445556at2759"/>
<dbReference type="Pfam" id="PF00226">
    <property type="entry name" value="DnaJ"/>
    <property type="match status" value="1"/>
</dbReference>
<name>M2MT29_BAUPA</name>
<protein>
    <recommendedName>
        <fullName evidence="2">J domain-containing protein</fullName>
    </recommendedName>
</protein>
<feature type="compositionally biased region" description="Basic residues" evidence="1">
    <location>
        <begin position="17"/>
        <end position="26"/>
    </location>
</feature>
<feature type="non-terminal residue" evidence="3">
    <location>
        <position position="312"/>
    </location>
</feature>
<accession>M2MT29</accession>
<dbReference type="PROSITE" id="PS50076">
    <property type="entry name" value="DNAJ_2"/>
    <property type="match status" value="1"/>
</dbReference>
<feature type="compositionally biased region" description="Polar residues" evidence="1">
    <location>
        <begin position="45"/>
        <end position="63"/>
    </location>
</feature>
<dbReference type="STRING" id="717646.M2MT29"/>
<organism evidence="3 4">
    <name type="scientific">Baudoinia panamericana (strain UAMH 10762)</name>
    <name type="common">Angels' share fungus</name>
    <name type="synonym">Baudoinia compniacensis (strain UAMH 10762)</name>
    <dbReference type="NCBI Taxonomy" id="717646"/>
    <lineage>
        <taxon>Eukaryota</taxon>
        <taxon>Fungi</taxon>
        <taxon>Dikarya</taxon>
        <taxon>Ascomycota</taxon>
        <taxon>Pezizomycotina</taxon>
        <taxon>Dothideomycetes</taxon>
        <taxon>Dothideomycetidae</taxon>
        <taxon>Mycosphaerellales</taxon>
        <taxon>Teratosphaeriaceae</taxon>
        <taxon>Baudoinia</taxon>
    </lineage>
</organism>